<evidence type="ECO:0000256" key="1">
    <source>
        <dbReference type="ARBA" id="ARBA00000900"/>
    </source>
</evidence>
<evidence type="ECO:0000256" key="5">
    <source>
        <dbReference type="ARBA" id="ARBA00022786"/>
    </source>
</evidence>
<evidence type="ECO:0000256" key="3">
    <source>
        <dbReference type="ARBA" id="ARBA00012483"/>
    </source>
</evidence>
<organism evidence="7 8">
    <name type="scientific">Cnephaeus nilssonii</name>
    <name type="common">Northern bat</name>
    <name type="synonym">Eptesicus nilssonii</name>
    <dbReference type="NCBI Taxonomy" id="3371016"/>
    <lineage>
        <taxon>Eukaryota</taxon>
        <taxon>Metazoa</taxon>
        <taxon>Chordata</taxon>
        <taxon>Craniata</taxon>
        <taxon>Vertebrata</taxon>
        <taxon>Euteleostomi</taxon>
        <taxon>Mammalia</taxon>
        <taxon>Eutheria</taxon>
        <taxon>Laurasiatheria</taxon>
        <taxon>Chiroptera</taxon>
        <taxon>Yangochiroptera</taxon>
        <taxon>Vespertilionidae</taxon>
        <taxon>Cnephaeus</taxon>
    </lineage>
</organism>
<dbReference type="AlphaFoldDB" id="A0AA40LF60"/>
<dbReference type="EMBL" id="JAULJE010000020">
    <property type="protein sequence ID" value="KAK1331246.1"/>
    <property type="molecule type" value="Genomic_DNA"/>
</dbReference>
<feature type="region of interest" description="Disordered" evidence="6">
    <location>
        <begin position="1"/>
        <end position="29"/>
    </location>
</feature>
<feature type="compositionally biased region" description="Polar residues" evidence="6">
    <location>
        <begin position="60"/>
        <end position="71"/>
    </location>
</feature>
<feature type="compositionally biased region" description="Polar residues" evidence="6">
    <location>
        <begin position="89"/>
        <end position="107"/>
    </location>
</feature>
<protein>
    <recommendedName>
        <fullName evidence="3">RING-type E3 ubiquitin transferase</fullName>
        <ecNumber evidence="3">2.3.2.27</ecNumber>
    </recommendedName>
</protein>
<sequence>MTVSPDMHSPRGAGDRSRQKSQLPGKVPALWGADAVQREGPMWASDTKLKRPILERRNLVPSSQPLAMSKNTSERSQKRGPTCPFPEGATSSTIPGLPRNEQSSSIE</sequence>
<keyword evidence="4" id="KW-0808">Transferase</keyword>
<comment type="pathway">
    <text evidence="2">Protein modification; protein ubiquitination.</text>
</comment>
<feature type="region of interest" description="Disordered" evidence="6">
    <location>
        <begin position="54"/>
        <end position="107"/>
    </location>
</feature>
<evidence type="ECO:0000256" key="4">
    <source>
        <dbReference type="ARBA" id="ARBA00022679"/>
    </source>
</evidence>
<dbReference type="EC" id="2.3.2.27" evidence="3"/>
<dbReference type="PANTHER" id="PTHR14471:SF5">
    <property type="entry name" value="E3 UBIQUITIN-PROTEIN LIGASE MARCHF10-RELATED"/>
    <property type="match status" value="1"/>
</dbReference>
<dbReference type="InterPro" id="IPR052297">
    <property type="entry name" value="RING-CH-type_E3_ubiq-ligase"/>
</dbReference>
<gene>
    <name evidence="7" type="ORF">QTO34_009197</name>
</gene>
<dbReference type="GO" id="GO:0061630">
    <property type="term" value="F:ubiquitin protein ligase activity"/>
    <property type="evidence" value="ECO:0007669"/>
    <property type="project" value="UniProtKB-EC"/>
</dbReference>
<name>A0AA40LF60_CNENI</name>
<comment type="catalytic activity">
    <reaction evidence="1">
        <text>S-ubiquitinyl-[E2 ubiquitin-conjugating enzyme]-L-cysteine + [acceptor protein]-L-lysine = [E2 ubiquitin-conjugating enzyme]-L-cysteine + N(6)-ubiquitinyl-[acceptor protein]-L-lysine.</text>
        <dbReference type="EC" id="2.3.2.27"/>
    </reaction>
</comment>
<evidence type="ECO:0000313" key="7">
    <source>
        <dbReference type="EMBL" id="KAK1331246.1"/>
    </source>
</evidence>
<evidence type="ECO:0000256" key="6">
    <source>
        <dbReference type="SAM" id="MobiDB-lite"/>
    </source>
</evidence>
<keyword evidence="5" id="KW-0833">Ubl conjugation pathway</keyword>
<dbReference type="Proteomes" id="UP001177744">
    <property type="component" value="Unassembled WGS sequence"/>
</dbReference>
<reference evidence="7" key="1">
    <citation type="submission" date="2023-06" db="EMBL/GenBank/DDBJ databases">
        <title>Reference genome for the Northern bat (Eptesicus nilssonii), a most northern bat species.</title>
        <authorList>
            <person name="Laine V.N."/>
            <person name="Pulliainen A.T."/>
            <person name="Lilley T.M."/>
        </authorList>
    </citation>
    <scope>NUCLEOTIDE SEQUENCE</scope>
    <source>
        <strain evidence="7">BLF_Eptnil</strain>
        <tissue evidence="7">Kidney</tissue>
    </source>
</reference>
<comment type="caution">
    <text evidence="7">The sequence shown here is derived from an EMBL/GenBank/DDBJ whole genome shotgun (WGS) entry which is preliminary data.</text>
</comment>
<evidence type="ECO:0000313" key="8">
    <source>
        <dbReference type="Proteomes" id="UP001177744"/>
    </source>
</evidence>
<evidence type="ECO:0000256" key="2">
    <source>
        <dbReference type="ARBA" id="ARBA00004906"/>
    </source>
</evidence>
<proteinExistence type="predicted"/>
<keyword evidence="8" id="KW-1185">Reference proteome</keyword>
<accession>A0AA40LF60</accession>
<dbReference type="PANTHER" id="PTHR14471">
    <property type="entry name" value="MARCH7/10 E3 UBIQUITIN PROTEIN LIGASE FAMILY MEMBER"/>
    <property type="match status" value="1"/>
</dbReference>